<evidence type="ECO:0000256" key="6">
    <source>
        <dbReference type="ARBA" id="ARBA00022763"/>
    </source>
</evidence>
<evidence type="ECO:0000313" key="16">
    <source>
        <dbReference type="Proteomes" id="UP000632766"/>
    </source>
</evidence>
<dbReference type="InterPro" id="IPR016221">
    <property type="entry name" value="Bifunct_regulatory_prot_Ada"/>
</dbReference>
<feature type="binding site" evidence="13">
    <location>
        <position position="44"/>
    </location>
    <ligand>
        <name>Zn(2+)</name>
        <dbReference type="ChEBI" id="CHEBI:29105"/>
    </ligand>
</feature>
<dbReference type="RefSeq" id="WP_198122762.1">
    <property type="nucleotide sequence ID" value="NZ_JAECZC010000001.1"/>
</dbReference>
<dbReference type="GO" id="GO:0008270">
    <property type="term" value="F:zinc ion binding"/>
    <property type="evidence" value="ECO:0007669"/>
    <property type="project" value="InterPro"/>
</dbReference>
<dbReference type="SUPFAM" id="SSF57884">
    <property type="entry name" value="Ada DNA repair protein, N-terminal domain (N-Ada 10)"/>
    <property type="match status" value="1"/>
</dbReference>
<comment type="similarity">
    <text evidence="2">Belongs to the MGMT family.</text>
</comment>
<dbReference type="Pfam" id="PF01035">
    <property type="entry name" value="DNA_binding_1"/>
    <property type="match status" value="1"/>
</dbReference>
<dbReference type="InterPro" id="IPR036388">
    <property type="entry name" value="WH-like_DNA-bd_sf"/>
</dbReference>
<dbReference type="PANTHER" id="PTHR10815">
    <property type="entry name" value="METHYLATED-DNA--PROTEIN-CYSTEINE METHYLTRANSFERASE"/>
    <property type="match status" value="1"/>
</dbReference>
<feature type="binding site" evidence="13">
    <location>
        <position position="71"/>
    </location>
    <ligand>
        <name>Zn(2+)</name>
        <dbReference type="ChEBI" id="CHEBI:29105"/>
    </ligand>
</feature>
<dbReference type="SMART" id="SM00342">
    <property type="entry name" value="HTH_ARAC"/>
    <property type="match status" value="1"/>
</dbReference>
<sequence length="363" mass="40553">MSTLVSSFSTDAQRWEALVQRNPQADGGFIYAVQTTGVYCRPTCPSRLPKQNNVVFFECCAHAEKAGFRPCKRCQPHALSPNHQQIETIAHICKLIEQSQKPLSLQNMAKIAGLSQYHFHRLFKKMVGVTPKEYANVHRGKRIREELQQGSSVTEAIYNAGFETSSSFYDKSTMMLGMTPTKYQQGADGIEIQFAVKRSWLGWVLVAATTKGICAIHLGDIEEVLIEQLQNQFPNAQLSESDSTFEDWIEQVIAFIEMPQQGLNLPLDIQGTAFQQRVWRTLQDIPPGSTASYAQIAQQIGNPKAVRAVARACATNQLAIAIPCHRVVGSDNTLKGYRWGCDRKRALLEREAAQTVTQFSNSQ</sequence>
<dbReference type="Pfam" id="PF02805">
    <property type="entry name" value="Ada_Zn_binding"/>
    <property type="match status" value="1"/>
</dbReference>
<evidence type="ECO:0000256" key="3">
    <source>
        <dbReference type="ARBA" id="ARBA00011918"/>
    </source>
</evidence>
<feature type="binding site" evidence="13">
    <location>
        <position position="74"/>
    </location>
    <ligand>
        <name>Zn(2+)</name>
        <dbReference type="ChEBI" id="CHEBI:29105"/>
    </ligand>
</feature>
<keyword evidence="9" id="KW-0804">Transcription</keyword>
<keyword evidence="8" id="KW-0010">Activator</keyword>
<organism evidence="15 16">
    <name type="scientific">Amazonocrinis nigriterrae CENA67</name>
    <dbReference type="NCBI Taxonomy" id="2794033"/>
    <lineage>
        <taxon>Bacteria</taxon>
        <taxon>Bacillati</taxon>
        <taxon>Cyanobacteriota</taxon>
        <taxon>Cyanophyceae</taxon>
        <taxon>Nostocales</taxon>
        <taxon>Nostocaceae</taxon>
        <taxon>Amazonocrinis</taxon>
        <taxon>Amazonocrinis nigriterrae</taxon>
    </lineage>
</organism>
<keyword evidence="13" id="KW-0479">Metal-binding</keyword>
<dbReference type="Gene3D" id="3.30.160.70">
    <property type="entry name" value="Methylated DNA-protein cysteine methyltransferase domain"/>
    <property type="match status" value="1"/>
</dbReference>
<keyword evidence="16" id="KW-1185">Reference proteome</keyword>
<dbReference type="SUPFAM" id="SSF46767">
    <property type="entry name" value="Methylated DNA-protein cysteine methyltransferase, C-terminal domain"/>
    <property type="match status" value="1"/>
</dbReference>
<accession>A0A8J7HNL0</accession>
<dbReference type="Proteomes" id="UP000632766">
    <property type="component" value="Unassembled WGS sequence"/>
</dbReference>
<evidence type="ECO:0000256" key="10">
    <source>
        <dbReference type="ARBA" id="ARBA00023204"/>
    </source>
</evidence>
<gene>
    <name evidence="15" type="primary">ada</name>
    <name evidence="15" type="ORF">I8748_00510</name>
</gene>
<dbReference type="GO" id="GO:0043565">
    <property type="term" value="F:sequence-specific DNA binding"/>
    <property type="evidence" value="ECO:0007669"/>
    <property type="project" value="InterPro"/>
</dbReference>
<protein>
    <recommendedName>
        <fullName evidence="3">methylated-DNA--[protein]-cysteine S-methyltransferase</fullName>
        <ecNumber evidence="3">2.1.1.63</ecNumber>
    </recommendedName>
</protein>
<proteinExistence type="inferred from homology"/>
<comment type="cofactor">
    <cofactor evidence="13">
        <name>Zn(2+)</name>
        <dbReference type="ChEBI" id="CHEBI:29105"/>
    </cofactor>
    <text evidence="13">Binds 1 zinc ion per subunit.</text>
</comment>
<dbReference type="Pfam" id="PF12833">
    <property type="entry name" value="HTH_18"/>
    <property type="match status" value="1"/>
</dbReference>
<dbReference type="InterPro" id="IPR036631">
    <property type="entry name" value="MGMT_N_sf"/>
</dbReference>
<dbReference type="PROSITE" id="PS00374">
    <property type="entry name" value="MGMT"/>
    <property type="match status" value="1"/>
</dbReference>
<dbReference type="NCBIfam" id="NF011964">
    <property type="entry name" value="PRK15435.1"/>
    <property type="match status" value="1"/>
</dbReference>
<evidence type="ECO:0000256" key="12">
    <source>
        <dbReference type="PIRSR" id="PIRSR000409-1"/>
    </source>
</evidence>
<evidence type="ECO:0000256" key="4">
    <source>
        <dbReference type="ARBA" id="ARBA00022603"/>
    </source>
</evidence>
<feature type="domain" description="HTH araC/xylS-type" evidence="14">
    <location>
        <begin position="90"/>
        <end position="186"/>
    </location>
</feature>
<dbReference type="GO" id="GO:0006281">
    <property type="term" value="P:DNA repair"/>
    <property type="evidence" value="ECO:0007669"/>
    <property type="project" value="UniProtKB-KW"/>
</dbReference>
<reference evidence="15 16" key="1">
    <citation type="journal article" date="2021" name="Int. J. Syst. Evol. Microbiol.">
        <title>Amazonocrinis nigriterrae gen. nov., sp. nov., Atlanticothrix silvestris gen. nov., sp. nov. and Dendronalium phyllosphericum gen. nov., sp. nov., nostocacean cyanobacteria from Brazilian environments.</title>
        <authorList>
            <person name="Alvarenga D.O."/>
            <person name="Andreote A.P.D."/>
            <person name="Branco L.H.Z."/>
            <person name="Delbaje E."/>
            <person name="Cruz R.B."/>
            <person name="Varani A.M."/>
            <person name="Fiore M.F."/>
        </authorList>
    </citation>
    <scope>NUCLEOTIDE SEQUENCE [LARGE SCALE GENOMIC DNA]</scope>
    <source>
        <strain evidence="15 16">CENA67</strain>
    </source>
</reference>
<dbReference type="PROSITE" id="PS01124">
    <property type="entry name" value="HTH_ARAC_FAMILY_2"/>
    <property type="match status" value="1"/>
</dbReference>
<dbReference type="FunFam" id="1.10.10.10:FF:000214">
    <property type="entry name" value="Methylated-DNA--protein-cysteine methyltransferase"/>
    <property type="match status" value="1"/>
</dbReference>
<keyword evidence="6" id="KW-0227">DNA damage</keyword>
<keyword evidence="13" id="KW-0862">Zinc</keyword>
<keyword evidence="4 15" id="KW-0489">Methyltransferase</keyword>
<dbReference type="Gene3D" id="3.40.10.10">
    <property type="entry name" value="DNA Methylphosphotriester Repair Domain"/>
    <property type="match status" value="1"/>
</dbReference>
<dbReference type="InterPro" id="IPR018060">
    <property type="entry name" value="HTH_AraC"/>
</dbReference>
<comment type="caution">
    <text evidence="15">The sequence shown here is derived from an EMBL/GenBank/DDBJ whole genome shotgun (WGS) entry which is preliminary data.</text>
</comment>
<dbReference type="InterPro" id="IPR009057">
    <property type="entry name" value="Homeodomain-like_sf"/>
</dbReference>
<keyword evidence="5" id="KW-0808">Transferase</keyword>
<evidence type="ECO:0000256" key="13">
    <source>
        <dbReference type="PIRSR" id="PIRSR000409-3"/>
    </source>
</evidence>
<dbReference type="NCBIfam" id="TIGR00589">
    <property type="entry name" value="ogt"/>
    <property type="match status" value="1"/>
</dbReference>
<feature type="active site" description="Nucleophile; methyl group acceptor from either O6-methylguanine or O4-methylthymine" evidence="12">
    <location>
        <position position="324"/>
    </location>
</feature>
<comment type="catalytic activity">
    <reaction evidence="11">
        <text>a 6-O-methyl-2'-deoxyguanosine in DNA + L-cysteinyl-[protein] = S-methyl-L-cysteinyl-[protein] + a 2'-deoxyguanosine in DNA</text>
        <dbReference type="Rhea" id="RHEA:24000"/>
        <dbReference type="Rhea" id="RHEA-COMP:10131"/>
        <dbReference type="Rhea" id="RHEA-COMP:10132"/>
        <dbReference type="Rhea" id="RHEA-COMP:11367"/>
        <dbReference type="Rhea" id="RHEA-COMP:11368"/>
        <dbReference type="ChEBI" id="CHEBI:29950"/>
        <dbReference type="ChEBI" id="CHEBI:82612"/>
        <dbReference type="ChEBI" id="CHEBI:85445"/>
        <dbReference type="ChEBI" id="CHEBI:85448"/>
        <dbReference type="EC" id="2.1.1.63"/>
    </reaction>
</comment>
<dbReference type="SUPFAM" id="SSF46689">
    <property type="entry name" value="Homeodomain-like"/>
    <property type="match status" value="1"/>
</dbReference>
<dbReference type="Gene3D" id="1.10.10.60">
    <property type="entry name" value="Homeodomain-like"/>
    <property type="match status" value="1"/>
</dbReference>
<keyword evidence="15" id="KW-0238">DNA-binding</keyword>
<dbReference type="PIRSF" id="PIRSF000409">
    <property type="entry name" value="Ada"/>
    <property type="match status" value="1"/>
</dbReference>
<dbReference type="SUPFAM" id="SSF53155">
    <property type="entry name" value="Methylated DNA-protein cysteine methyltransferase domain"/>
    <property type="match status" value="1"/>
</dbReference>
<feature type="active site" description="Nucleophile; methyl group acceptor from methylphosphotriester" evidence="12">
    <location>
        <position position="40"/>
    </location>
</feature>
<keyword evidence="7" id="KW-0805">Transcription regulation</keyword>
<name>A0A8J7HNL0_9NOST</name>
<evidence type="ECO:0000313" key="15">
    <source>
        <dbReference type="EMBL" id="MBH8560703.1"/>
    </source>
</evidence>
<dbReference type="AlphaFoldDB" id="A0A8J7HNL0"/>
<keyword evidence="10" id="KW-0234">DNA repair</keyword>
<evidence type="ECO:0000256" key="11">
    <source>
        <dbReference type="ARBA" id="ARBA00049348"/>
    </source>
</evidence>
<evidence type="ECO:0000256" key="2">
    <source>
        <dbReference type="ARBA" id="ARBA00008711"/>
    </source>
</evidence>
<evidence type="ECO:0000256" key="5">
    <source>
        <dbReference type="ARBA" id="ARBA00022679"/>
    </source>
</evidence>
<evidence type="ECO:0000259" key="14">
    <source>
        <dbReference type="PROSITE" id="PS01124"/>
    </source>
</evidence>
<evidence type="ECO:0000256" key="1">
    <source>
        <dbReference type="ARBA" id="ARBA00001286"/>
    </source>
</evidence>
<dbReference type="InterPro" id="IPR036217">
    <property type="entry name" value="MethylDNA_cys_MeTrfase_DNAb"/>
</dbReference>
<dbReference type="GO" id="GO:0032259">
    <property type="term" value="P:methylation"/>
    <property type="evidence" value="ECO:0007669"/>
    <property type="project" value="UniProtKB-KW"/>
</dbReference>
<dbReference type="PANTHER" id="PTHR10815:SF14">
    <property type="entry name" value="BIFUNCTIONAL TRANSCRIPTIONAL ACTIVATOR_DNA REPAIR ENZYME ADA"/>
    <property type="match status" value="1"/>
</dbReference>
<dbReference type="InterPro" id="IPR001497">
    <property type="entry name" value="MethylDNA_cys_MeTrfase_AS"/>
</dbReference>
<comment type="catalytic activity">
    <reaction evidence="1">
        <text>a 4-O-methyl-thymidine in DNA + L-cysteinyl-[protein] = a thymidine in DNA + S-methyl-L-cysteinyl-[protein]</text>
        <dbReference type="Rhea" id="RHEA:53428"/>
        <dbReference type="Rhea" id="RHEA-COMP:10131"/>
        <dbReference type="Rhea" id="RHEA-COMP:10132"/>
        <dbReference type="Rhea" id="RHEA-COMP:13555"/>
        <dbReference type="Rhea" id="RHEA-COMP:13556"/>
        <dbReference type="ChEBI" id="CHEBI:29950"/>
        <dbReference type="ChEBI" id="CHEBI:82612"/>
        <dbReference type="ChEBI" id="CHEBI:137386"/>
        <dbReference type="ChEBI" id="CHEBI:137387"/>
        <dbReference type="EC" id="2.1.1.63"/>
    </reaction>
</comment>
<dbReference type="CDD" id="cd06445">
    <property type="entry name" value="ATase"/>
    <property type="match status" value="1"/>
</dbReference>
<evidence type="ECO:0000256" key="7">
    <source>
        <dbReference type="ARBA" id="ARBA00023015"/>
    </source>
</evidence>
<dbReference type="GO" id="GO:0003908">
    <property type="term" value="F:methylated-DNA-[protein]-cysteine S-methyltransferase activity"/>
    <property type="evidence" value="ECO:0007669"/>
    <property type="project" value="UniProtKB-EC"/>
</dbReference>
<dbReference type="EMBL" id="JAECZC010000001">
    <property type="protein sequence ID" value="MBH8560703.1"/>
    <property type="molecule type" value="Genomic_DNA"/>
</dbReference>
<dbReference type="GO" id="GO:0003700">
    <property type="term" value="F:DNA-binding transcription factor activity"/>
    <property type="evidence" value="ECO:0007669"/>
    <property type="project" value="InterPro"/>
</dbReference>
<dbReference type="EC" id="2.1.1.63" evidence="3"/>
<evidence type="ECO:0000256" key="8">
    <source>
        <dbReference type="ARBA" id="ARBA00023159"/>
    </source>
</evidence>
<dbReference type="Gene3D" id="1.10.10.10">
    <property type="entry name" value="Winged helix-like DNA-binding domain superfamily/Winged helix DNA-binding domain"/>
    <property type="match status" value="1"/>
</dbReference>
<evidence type="ECO:0000256" key="9">
    <source>
        <dbReference type="ARBA" id="ARBA00023163"/>
    </source>
</evidence>
<dbReference type="InterPro" id="IPR004026">
    <property type="entry name" value="Ada_DNA_repair_Zn-bd"/>
</dbReference>
<dbReference type="InterPro" id="IPR035451">
    <property type="entry name" value="Ada-like_dom_sf"/>
</dbReference>
<feature type="binding site" evidence="13">
    <location>
        <position position="40"/>
    </location>
    <ligand>
        <name>Zn(2+)</name>
        <dbReference type="ChEBI" id="CHEBI:29105"/>
    </ligand>
</feature>
<dbReference type="InterPro" id="IPR014048">
    <property type="entry name" value="MethylDNA_cys_MeTrfase_DNA-bd"/>
</dbReference>